<dbReference type="Proteomes" id="UP001175226">
    <property type="component" value="Unassembled WGS sequence"/>
</dbReference>
<dbReference type="AlphaFoldDB" id="A0AA39JJ93"/>
<evidence type="ECO:0000313" key="1">
    <source>
        <dbReference type="EMBL" id="KAK0443797.1"/>
    </source>
</evidence>
<evidence type="ECO:0000313" key="2">
    <source>
        <dbReference type="Proteomes" id="UP001175226"/>
    </source>
</evidence>
<organism evidence="1 2">
    <name type="scientific">Armillaria borealis</name>
    <dbReference type="NCBI Taxonomy" id="47425"/>
    <lineage>
        <taxon>Eukaryota</taxon>
        <taxon>Fungi</taxon>
        <taxon>Dikarya</taxon>
        <taxon>Basidiomycota</taxon>
        <taxon>Agaricomycotina</taxon>
        <taxon>Agaricomycetes</taxon>
        <taxon>Agaricomycetidae</taxon>
        <taxon>Agaricales</taxon>
        <taxon>Marasmiineae</taxon>
        <taxon>Physalacriaceae</taxon>
        <taxon>Armillaria</taxon>
    </lineage>
</organism>
<sequence>MSCLTCSNCGFVNFLPPEPQPQILKTIQSSDGLVSHFLRGSRPLLDSVMKDEIAKLVQLRSLYDAQLQEIQLRQYPVLKALENRRSIYAPIRSLPRDILIEIFHLVCHSWLQEQEPKRGYCLELKNHSLNMLGPLWDLGRVCGLWRNTLHTSPASWAQDILVKAPFSKHAREIWQTYVNRTGEHPFSIHIIYESDRSTRDNEIISLLVQSCSSWKSLRLETLTSRMHHLESIVSRLPVLQTIEICAIEDDFSDHRFDMFLNSPQLWKAILPTLGIHQVKLPPGITHFSGRVTCSEDLRLLSQLPKLRTCCLLWVVFPKEAPVVIAQARHLHVDSYFALDFLTAPMLESLAIMPINDFSQRWLLASDCITRFLRQSGCRLESLSMSMEMLSSEPSASVHSIFSSEACLTISYLKLEFSSEWYGAAEALAPSSILPNLRHLVLCIEAQHLRRTKAERFALFDMIRSRRDAGLKTIEVQFEDRGWGSGDAELEADIRDLIGDNLEMRVGKWGRLVDMFPCC</sequence>
<gene>
    <name evidence="1" type="ORF">EV421DRAFT_1946094</name>
</gene>
<proteinExistence type="predicted"/>
<name>A0AA39JJ93_9AGAR</name>
<accession>A0AA39JJ93</accession>
<evidence type="ECO:0008006" key="3">
    <source>
        <dbReference type="Google" id="ProtNLM"/>
    </source>
</evidence>
<keyword evidence="2" id="KW-1185">Reference proteome</keyword>
<protein>
    <recommendedName>
        <fullName evidence="3">F-box domain-containing protein</fullName>
    </recommendedName>
</protein>
<dbReference type="EMBL" id="JAUEPT010000021">
    <property type="protein sequence ID" value="KAK0443797.1"/>
    <property type="molecule type" value="Genomic_DNA"/>
</dbReference>
<reference evidence="1" key="1">
    <citation type="submission" date="2023-06" db="EMBL/GenBank/DDBJ databases">
        <authorList>
            <consortium name="Lawrence Berkeley National Laboratory"/>
            <person name="Ahrendt S."/>
            <person name="Sahu N."/>
            <person name="Indic B."/>
            <person name="Wong-Bajracharya J."/>
            <person name="Merenyi Z."/>
            <person name="Ke H.-M."/>
            <person name="Monk M."/>
            <person name="Kocsube S."/>
            <person name="Drula E."/>
            <person name="Lipzen A."/>
            <person name="Balint B."/>
            <person name="Henrissat B."/>
            <person name="Andreopoulos B."/>
            <person name="Martin F.M."/>
            <person name="Harder C.B."/>
            <person name="Rigling D."/>
            <person name="Ford K.L."/>
            <person name="Foster G.D."/>
            <person name="Pangilinan J."/>
            <person name="Papanicolaou A."/>
            <person name="Barry K."/>
            <person name="LaButti K."/>
            <person name="Viragh M."/>
            <person name="Koriabine M."/>
            <person name="Yan M."/>
            <person name="Riley R."/>
            <person name="Champramary S."/>
            <person name="Plett K.L."/>
            <person name="Tsai I.J."/>
            <person name="Slot J."/>
            <person name="Sipos G."/>
            <person name="Plett J."/>
            <person name="Nagy L.G."/>
            <person name="Grigoriev I.V."/>
        </authorList>
    </citation>
    <scope>NUCLEOTIDE SEQUENCE</scope>
    <source>
        <strain evidence="1">FPL87.14</strain>
    </source>
</reference>
<comment type="caution">
    <text evidence="1">The sequence shown here is derived from an EMBL/GenBank/DDBJ whole genome shotgun (WGS) entry which is preliminary data.</text>
</comment>